<dbReference type="FunFam" id="3.30.40.10:FF:000022">
    <property type="entry name" value="E3 ubiquitin-protein ligase RING1-like"/>
    <property type="match status" value="1"/>
</dbReference>
<comment type="catalytic activity">
    <reaction evidence="1">
        <text>S-ubiquitinyl-[E2 ubiquitin-conjugating enzyme]-L-cysteine + [acceptor protein]-L-lysine = [E2 ubiquitin-conjugating enzyme]-L-cysteine + N(6)-ubiquitinyl-[acceptor protein]-L-lysine.</text>
        <dbReference type="EC" id="2.3.2.27"/>
    </reaction>
</comment>
<feature type="compositionally biased region" description="Basic residues" evidence="9">
    <location>
        <begin position="67"/>
        <end position="80"/>
    </location>
</feature>
<accession>A0A9D4U9X2</accession>
<feature type="region of interest" description="Disordered" evidence="9">
    <location>
        <begin position="268"/>
        <end position="311"/>
    </location>
</feature>
<dbReference type="GO" id="GO:0008270">
    <property type="term" value="F:zinc ion binding"/>
    <property type="evidence" value="ECO:0007669"/>
    <property type="project" value="UniProtKB-KW"/>
</dbReference>
<dbReference type="AlphaFoldDB" id="A0A9D4U9X2"/>
<sequence length="596" mass="65459">MEHAQASASSNQAEESSTGEPGYWCHQCNAAFVVQPAEGDTDPICPDCGGGFVEAMDTASTLVTVRRAARRQRRRQRPPRSSRVLERSVEDSAAEEELEDASPQQVLRFLRFLSRTFRNSPPPLSSRSSDALASDRTQESYDSEGRDLAHDQREVGILDPSSENARREEVDATQVQGGAGEVEPSGQLEDNTVGEELVENIDGSVLENGNGDEEDAEDEEESDSEVEEGLLELSDWESFEEEDEDEWEEVEFNETDFVMRFLEAVEDGVDGDGNAAGEEGRDQDDSEDHAAQGLGSEGNANSENNLVQPRNVLPRSLRRRLQAIRRSLENYNTEVELDTPDFDTYIGNPGDYVDARGFEELLQQLIDTDNTRRGAPPAAKSAIEGLSSVKIQQENMENGSALCAICKDVVALNEPAKQLPCLHLYHSACILPWLSARNSCPVCRYELPTDDPDYEEQRKGQSASQFVGDTNSLSNNSSTSDEPGGETGAEGNGSGEATQTDSAELLSDQEKGGIKEEVFSYQQGHDSRDGSILKNSLVETIAGSLFSIVGLVVVSCLGNLFIGGNFQMQARVRLDSNVEKLRKVQNHKPWWMRLFG</sequence>
<reference evidence="12" key="1">
    <citation type="submission" date="2021-01" db="EMBL/GenBank/DDBJ databases">
        <title>Adiantum capillus-veneris genome.</title>
        <authorList>
            <person name="Fang Y."/>
            <person name="Liao Q."/>
        </authorList>
    </citation>
    <scope>NUCLEOTIDE SEQUENCE</scope>
    <source>
        <strain evidence="12">H3</strain>
        <tissue evidence="12">Leaf</tissue>
    </source>
</reference>
<dbReference type="EC" id="2.3.2.27" evidence="2"/>
<evidence type="ECO:0000256" key="3">
    <source>
        <dbReference type="ARBA" id="ARBA00022679"/>
    </source>
</evidence>
<keyword evidence="10" id="KW-0472">Membrane</keyword>
<dbReference type="PROSITE" id="PS50089">
    <property type="entry name" value="ZF_RING_2"/>
    <property type="match status" value="1"/>
</dbReference>
<protein>
    <recommendedName>
        <fullName evidence="2">RING-type E3 ubiquitin transferase</fullName>
        <ecNumber evidence="2">2.3.2.27</ecNumber>
    </recommendedName>
</protein>
<feature type="compositionally biased region" description="Polar residues" evidence="9">
    <location>
        <begin position="298"/>
        <end position="308"/>
    </location>
</feature>
<evidence type="ECO:0000256" key="8">
    <source>
        <dbReference type="PROSITE-ProRule" id="PRU00175"/>
    </source>
</evidence>
<feature type="region of interest" description="Disordered" evidence="9">
    <location>
        <begin position="118"/>
        <end position="251"/>
    </location>
</feature>
<feature type="compositionally biased region" description="Acidic residues" evidence="9">
    <location>
        <begin position="210"/>
        <end position="251"/>
    </location>
</feature>
<evidence type="ECO:0000313" key="13">
    <source>
        <dbReference type="Proteomes" id="UP000886520"/>
    </source>
</evidence>
<feature type="compositionally biased region" description="Basic and acidic residues" evidence="9">
    <location>
        <begin position="136"/>
        <end position="156"/>
    </location>
</feature>
<dbReference type="EMBL" id="JABFUD020000021">
    <property type="protein sequence ID" value="KAI5063732.1"/>
    <property type="molecule type" value="Genomic_DNA"/>
</dbReference>
<feature type="compositionally biased region" description="Gly residues" evidence="9">
    <location>
        <begin position="485"/>
        <end position="494"/>
    </location>
</feature>
<keyword evidence="13" id="KW-1185">Reference proteome</keyword>
<feature type="region of interest" description="Disordered" evidence="9">
    <location>
        <begin position="1"/>
        <end position="20"/>
    </location>
</feature>
<dbReference type="InterPro" id="IPR039525">
    <property type="entry name" value="RNF126-like_zinc-ribbon"/>
</dbReference>
<keyword evidence="10" id="KW-0812">Transmembrane</keyword>
<name>A0A9D4U9X2_ADICA</name>
<evidence type="ECO:0000313" key="12">
    <source>
        <dbReference type="EMBL" id="KAI5063732.1"/>
    </source>
</evidence>
<dbReference type="InterPro" id="IPR001841">
    <property type="entry name" value="Znf_RING"/>
</dbReference>
<dbReference type="GO" id="GO:0005737">
    <property type="term" value="C:cytoplasm"/>
    <property type="evidence" value="ECO:0007669"/>
    <property type="project" value="TreeGrafter"/>
</dbReference>
<dbReference type="Pfam" id="PF14369">
    <property type="entry name" value="Zn_ribbon_19"/>
    <property type="match status" value="1"/>
</dbReference>
<feature type="region of interest" description="Disordered" evidence="9">
    <location>
        <begin position="452"/>
        <end position="502"/>
    </location>
</feature>
<comment type="caution">
    <text evidence="12">The sequence shown here is derived from an EMBL/GenBank/DDBJ whole genome shotgun (WGS) entry which is preliminary data.</text>
</comment>
<feature type="compositionally biased region" description="Low complexity" evidence="9">
    <location>
        <begin position="1"/>
        <end position="16"/>
    </location>
</feature>
<keyword evidence="6" id="KW-0833">Ubl conjugation pathway</keyword>
<dbReference type="SMART" id="SM00184">
    <property type="entry name" value="RING"/>
    <property type="match status" value="1"/>
</dbReference>
<feature type="compositionally biased region" description="Polar residues" evidence="9">
    <location>
        <begin position="460"/>
        <end position="469"/>
    </location>
</feature>
<dbReference type="PANTHER" id="PTHR15710">
    <property type="entry name" value="E3 UBIQUITIN-PROTEIN LIGASE PRAJA"/>
    <property type="match status" value="1"/>
</dbReference>
<dbReference type="Gene3D" id="3.30.40.10">
    <property type="entry name" value="Zinc/RING finger domain, C3HC4 (zinc finger)"/>
    <property type="match status" value="1"/>
</dbReference>
<evidence type="ECO:0000256" key="6">
    <source>
        <dbReference type="ARBA" id="ARBA00022786"/>
    </source>
</evidence>
<dbReference type="PANTHER" id="PTHR15710:SF217">
    <property type="entry name" value="E3 UBIQUITIN-PROTEIN LIGASE RDUF2"/>
    <property type="match status" value="1"/>
</dbReference>
<keyword evidence="7" id="KW-0862">Zinc</keyword>
<keyword evidence="10" id="KW-1133">Transmembrane helix</keyword>
<evidence type="ECO:0000256" key="10">
    <source>
        <dbReference type="SAM" id="Phobius"/>
    </source>
</evidence>
<evidence type="ECO:0000256" key="2">
    <source>
        <dbReference type="ARBA" id="ARBA00012483"/>
    </source>
</evidence>
<evidence type="ECO:0000256" key="4">
    <source>
        <dbReference type="ARBA" id="ARBA00022723"/>
    </source>
</evidence>
<feature type="compositionally biased region" description="Low complexity" evidence="9">
    <location>
        <begin position="470"/>
        <end position="482"/>
    </location>
</feature>
<feature type="region of interest" description="Disordered" evidence="9">
    <location>
        <begin position="67"/>
        <end position="101"/>
    </location>
</feature>
<gene>
    <name evidence="12" type="ORF">GOP47_0022279</name>
</gene>
<keyword evidence="4" id="KW-0479">Metal-binding</keyword>
<proteinExistence type="predicted"/>
<dbReference type="GO" id="GO:0061630">
    <property type="term" value="F:ubiquitin protein ligase activity"/>
    <property type="evidence" value="ECO:0007669"/>
    <property type="project" value="UniProtKB-EC"/>
</dbReference>
<evidence type="ECO:0000256" key="5">
    <source>
        <dbReference type="ARBA" id="ARBA00022771"/>
    </source>
</evidence>
<keyword evidence="5 8" id="KW-0863">Zinc-finger</keyword>
<feature type="compositionally biased region" description="Low complexity" evidence="9">
    <location>
        <begin position="125"/>
        <end position="135"/>
    </location>
</feature>
<keyword evidence="3" id="KW-0808">Transferase</keyword>
<evidence type="ECO:0000256" key="9">
    <source>
        <dbReference type="SAM" id="MobiDB-lite"/>
    </source>
</evidence>
<organism evidence="12 13">
    <name type="scientific">Adiantum capillus-veneris</name>
    <name type="common">Maidenhair fern</name>
    <dbReference type="NCBI Taxonomy" id="13818"/>
    <lineage>
        <taxon>Eukaryota</taxon>
        <taxon>Viridiplantae</taxon>
        <taxon>Streptophyta</taxon>
        <taxon>Embryophyta</taxon>
        <taxon>Tracheophyta</taxon>
        <taxon>Polypodiopsida</taxon>
        <taxon>Polypodiidae</taxon>
        <taxon>Polypodiales</taxon>
        <taxon>Pteridineae</taxon>
        <taxon>Pteridaceae</taxon>
        <taxon>Vittarioideae</taxon>
        <taxon>Adiantum</taxon>
    </lineage>
</organism>
<dbReference type="GO" id="GO:0016567">
    <property type="term" value="P:protein ubiquitination"/>
    <property type="evidence" value="ECO:0007669"/>
    <property type="project" value="TreeGrafter"/>
</dbReference>
<evidence type="ECO:0000259" key="11">
    <source>
        <dbReference type="PROSITE" id="PS50089"/>
    </source>
</evidence>
<feature type="transmembrane region" description="Helical" evidence="10">
    <location>
        <begin position="541"/>
        <end position="562"/>
    </location>
</feature>
<dbReference type="InterPro" id="IPR013083">
    <property type="entry name" value="Znf_RING/FYVE/PHD"/>
</dbReference>
<evidence type="ECO:0000256" key="1">
    <source>
        <dbReference type="ARBA" id="ARBA00000900"/>
    </source>
</evidence>
<feature type="domain" description="RING-type" evidence="11">
    <location>
        <begin position="403"/>
        <end position="444"/>
    </location>
</feature>
<dbReference type="Proteomes" id="UP000886520">
    <property type="component" value="Chromosome 21"/>
</dbReference>
<dbReference type="Pfam" id="PF13639">
    <property type="entry name" value="zf-RING_2"/>
    <property type="match status" value="1"/>
</dbReference>
<dbReference type="OrthoDB" id="8062037at2759"/>
<evidence type="ECO:0000256" key="7">
    <source>
        <dbReference type="ARBA" id="ARBA00022833"/>
    </source>
</evidence>
<dbReference type="SUPFAM" id="SSF57850">
    <property type="entry name" value="RING/U-box"/>
    <property type="match status" value="1"/>
</dbReference>